<keyword evidence="2" id="KW-1185">Reference proteome</keyword>
<sequence>MLLPGRLSLDHRKRVVTKPSQEVQTEFLRLEYTDPKTIIPDLYVRALEYDLFVEVAVTHFSDEAKVRRLREHRTPAVEVDLSRLSYDLTREAIADAVLRTAPRWWLYHPGIDVAETNRREDEERWRAAQDERRVGAAAKHQKRVVELISAYWEASNALAEESSQISRLEELQATGFAEHVGIEVAGFACFAVPPEVWQAIILTEVFHDRCLGNGVCKAVPITQHLEKAGLIRQQFRRVYAGLADDAAMIEPDFAPPWKAVDAYLKHLARAGVLVQHDNGMVLARQFAEPWTTRTLAEKQRTAAMHAAMQAVEWILAELPAEERGNATSESWLDSVHTESGMKYRAALQSGIEAPKISAEINAAVAMLEKRGPLPYGTVGLPIEGAIQRRKVQMAKQAGELRKKHIQEAERLRHSRRERLCIDAEEQLSGSGLDAFLNTTRDELNRMTPLEAAEDSEPGLNRARDLLSVLVRQLAREGDAAAERQHYQDKIIAEAKRRLASEHSEAFLNARDDDLGRMTPLMFVKDDSTYRKALAKLSEWDREFGHLSR</sequence>
<evidence type="ECO:0000313" key="1">
    <source>
        <dbReference type="EMBL" id="EHK54469.1"/>
    </source>
</evidence>
<name>H0HXQ5_9HYPH</name>
<dbReference type="EMBL" id="AHAM01000208">
    <property type="protein sequence ID" value="EHK54469.1"/>
    <property type="molecule type" value="Genomic_DNA"/>
</dbReference>
<organism evidence="1 2">
    <name type="scientific">Mesorhizobium alhagi CCNWXJ12-2</name>
    <dbReference type="NCBI Taxonomy" id="1107882"/>
    <lineage>
        <taxon>Bacteria</taxon>
        <taxon>Pseudomonadati</taxon>
        <taxon>Pseudomonadota</taxon>
        <taxon>Alphaproteobacteria</taxon>
        <taxon>Hyphomicrobiales</taxon>
        <taxon>Phyllobacteriaceae</taxon>
        <taxon>Allomesorhizobium</taxon>
    </lineage>
</organism>
<accession>H0HXQ5</accession>
<dbReference type="PATRIC" id="fig|1107882.3.peg.4807"/>
<dbReference type="AlphaFoldDB" id="H0HXQ5"/>
<protein>
    <submittedName>
        <fullName evidence="1">Uncharacterized protein</fullName>
    </submittedName>
</protein>
<proteinExistence type="predicted"/>
<gene>
    <name evidence="1" type="ORF">MAXJ12_24772</name>
</gene>
<evidence type="ECO:0000313" key="2">
    <source>
        <dbReference type="Proteomes" id="UP000003250"/>
    </source>
</evidence>
<dbReference type="Proteomes" id="UP000003250">
    <property type="component" value="Unassembled WGS sequence"/>
</dbReference>
<reference evidence="1 2" key="1">
    <citation type="journal article" date="2012" name="J. Bacteriol.">
        <title>Draft Genome Sequence of Mesorhizobium alhagi CCNWXJ12-2T, a Novel Salt-Resistant Species Isolated from the Desert of Northwestern China.</title>
        <authorList>
            <person name="Zhou M."/>
            <person name="Chen W."/>
            <person name="Chen H."/>
            <person name="Wei G."/>
        </authorList>
    </citation>
    <scope>NUCLEOTIDE SEQUENCE [LARGE SCALE GENOMIC DNA]</scope>
    <source>
        <strain evidence="1 2">CCNWXJ12-2</strain>
    </source>
</reference>